<dbReference type="Gramene" id="KRH41247">
    <property type="protein sequence ID" value="KRH41247"/>
    <property type="gene ID" value="GLYMA_08G018600"/>
</dbReference>
<reference evidence="2 3" key="1">
    <citation type="journal article" date="2010" name="Nature">
        <title>Genome sequence of the palaeopolyploid soybean.</title>
        <authorList>
            <person name="Schmutz J."/>
            <person name="Cannon S.B."/>
            <person name="Schlueter J."/>
            <person name="Ma J."/>
            <person name="Mitros T."/>
            <person name="Nelson W."/>
            <person name="Hyten D.L."/>
            <person name="Song Q."/>
            <person name="Thelen J.J."/>
            <person name="Cheng J."/>
            <person name="Xu D."/>
            <person name="Hellsten U."/>
            <person name="May G.D."/>
            <person name="Yu Y."/>
            <person name="Sakurai T."/>
            <person name="Umezawa T."/>
            <person name="Bhattacharyya M.K."/>
            <person name="Sandhu D."/>
            <person name="Valliyodan B."/>
            <person name="Lindquist E."/>
            <person name="Peto M."/>
            <person name="Grant D."/>
            <person name="Shu S."/>
            <person name="Goodstein D."/>
            <person name="Barry K."/>
            <person name="Futrell-Griggs M."/>
            <person name="Abernathy B."/>
            <person name="Du J."/>
            <person name="Tian Z."/>
            <person name="Zhu L."/>
            <person name="Gill N."/>
            <person name="Joshi T."/>
            <person name="Libault M."/>
            <person name="Sethuraman A."/>
            <person name="Zhang X.-C."/>
            <person name="Shinozaki K."/>
            <person name="Nguyen H.T."/>
            <person name="Wing R.A."/>
            <person name="Cregan P."/>
            <person name="Specht J."/>
            <person name="Grimwood J."/>
            <person name="Rokhsar D."/>
            <person name="Stacey G."/>
            <person name="Shoemaker R.C."/>
            <person name="Jackson S.A."/>
        </authorList>
    </citation>
    <scope>NUCLEOTIDE SEQUENCE</scope>
    <source>
        <strain evidence="3">cv. Williams 82</strain>
        <tissue evidence="2">Callus</tissue>
    </source>
</reference>
<sequence length="74" mass="8656">MTKQVRWIGFWSFHNYWPFKPSATKMSTRQSTCPYQENITRQNTPDRRGNLSTTPKGTDPLCRLPSVPLIGHYQ</sequence>
<reference evidence="3" key="2">
    <citation type="submission" date="2018-02" db="UniProtKB">
        <authorList>
            <consortium name="EnsemblPlants"/>
        </authorList>
    </citation>
    <scope>IDENTIFICATION</scope>
    <source>
        <strain evidence="3">Williams 82</strain>
    </source>
</reference>
<dbReference type="AlphaFoldDB" id="A0A0R0IQI6"/>
<organism evidence="2">
    <name type="scientific">Glycine max</name>
    <name type="common">Soybean</name>
    <name type="synonym">Glycine hispida</name>
    <dbReference type="NCBI Taxonomy" id="3847"/>
    <lineage>
        <taxon>Eukaryota</taxon>
        <taxon>Viridiplantae</taxon>
        <taxon>Streptophyta</taxon>
        <taxon>Embryophyta</taxon>
        <taxon>Tracheophyta</taxon>
        <taxon>Spermatophyta</taxon>
        <taxon>Magnoliopsida</taxon>
        <taxon>eudicotyledons</taxon>
        <taxon>Gunneridae</taxon>
        <taxon>Pentapetalae</taxon>
        <taxon>rosids</taxon>
        <taxon>fabids</taxon>
        <taxon>Fabales</taxon>
        <taxon>Fabaceae</taxon>
        <taxon>Papilionoideae</taxon>
        <taxon>50 kb inversion clade</taxon>
        <taxon>NPAAA clade</taxon>
        <taxon>indigoferoid/millettioid clade</taxon>
        <taxon>Phaseoleae</taxon>
        <taxon>Glycine</taxon>
        <taxon>Glycine subgen. Soja</taxon>
    </lineage>
</organism>
<name>A0A0R0IQI6_SOYBN</name>
<keyword evidence="4" id="KW-1185">Reference proteome</keyword>
<feature type="compositionally biased region" description="Polar residues" evidence="1">
    <location>
        <begin position="28"/>
        <end position="43"/>
    </location>
</feature>
<evidence type="ECO:0000313" key="4">
    <source>
        <dbReference type="Proteomes" id="UP000008827"/>
    </source>
</evidence>
<accession>A0A0R0IQI6</accession>
<protein>
    <submittedName>
        <fullName evidence="2 3">Uncharacterized protein</fullName>
    </submittedName>
</protein>
<evidence type="ECO:0000256" key="1">
    <source>
        <dbReference type="SAM" id="MobiDB-lite"/>
    </source>
</evidence>
<feature type="region of interest" description="Disordered" evidence="1">
    <location>
        <begin position="28"/>
        <end position="61"/>
    </location>
</feature>
<proteinExistence type="predicted"/>
<evidence type="ECO:0000313" key="3">
    <source>
        <dbReference type="EnsemblPlants" id="KRH41247"/>
    </source>
</evidence>
<reference evidence="2" key="3">
    <citation type="submission" date="2018-07" db="EMBL/GenBank/DDBJ databases">
        <title>WGS assembly of Glycine max.</title>
        <authorList>
            <person name="Schmutz J."/>
            <person name="Cannon S."/>
            <person name="Schlueter J."/>
            <person name="Ma J."/>
            <person name="Mitros T."/>
            <person name="Nelson W."/>
            <person name="Hyten D."/>
            <person name="Song Q."/>
            <person name="Thelen J."/>
            <person name="Cheng J."/>
            <person name="Xu D."/>
            <person name="Hellsten U."/>
            <person name="May G."/>
            <person name="Yu Y."/>
            <person name="Sakurai T."/>
            <person name="Umezawa T."/>
            <person name="Bhattacharyya M."/>
            <person name="Sandhu D."/>
            <person name="Valliyodan B."/>
            <person name="Lindquist E."/>
            <person name="Peto M."/>
            <person name="Grant D."/>
            <person name="Shu S."/>
            <person name="Goodstein D."/>
            <person name="Barry K."/>
            <person name="Futrell-Griggs M."/>
            <person name="Abernathy B."/>
            <person name="Du J."/>
            <person name="Tian Z."/>
            <person name="Zhu L."/>
            <person name="Gill N."/>
            <person name="Joshi T."/>
            <person name="Libault M."/>
            <person name="Sethuraman A."/>
            <person name="Zhang X."/>
            <person name="Shinozaki K."/>
            <person name="Nguyen H."/>
            <person name="Wing R."/>
            <person name="Cregan P."/>
            <person name="Specht J."/>
            <person name="Grimwood J."/>
            <person name="Rokhsar D."/>
            <person name="Stacey G."/>
            <person name="Shoemaker R."/>
            <person name="Jackson S."/>
        </authorList>
    </citation>
    <scope>NUCLEOTIDE SEQUENCE</scope>
    <source>
        <tissue evidence="2">Callus</tissue>
    </source>
</reference>
<evidence type="ECO:0000313" key="2">
    <source>
        <dbReference type="EMBL" id="KRH41247.1"/>
    </source>
</evidence>
<dbReference type="InParanoid" id="A0A0R0IQI6"/>
<gene>
    <name evidence="2" type="ORF">GLYMA_08G018600</name>
</gene>
<dbReference type="EnsemblPlants" id="KRH41247">
    <property type="protein sequence ID" value="KRH41247"/>
    <property type="gene ID" value="GLYMA_08G018600"/>
</dbReference>
<dbReference type="EMBL" id="CM000841">
    <property type="protein sequence ID" value="KRH41247.1"/>
    <property type="molecule type" value="Genomic_DNA"/>
</dbReference>
<dbReference type="Proteomes" id="UP000008827">
    <property type="component" value="Chromosome 8"/>
</dbReference>